<feature type="compositionally biased region" description="Gly residues" evidence="1">
    <location>
        <begin position="47"/>
        <end position="70"/>
    </location>
</feature>
<evidence type="ECO:0000313" key="3">
    <source>
        <dbReference type="EMBL" id="MQY09754.1"/>
    </source>
</evidence>
<keyword evidence="2" id="KW-0472">Membrane</keyword>
<keyword evidence="2" id="KW-1133">Transmembrane helix</keyword>
<name>A0A7K0CAG5_9ACTN</name>
<organism evidence="3 4">
    <name type="scientific">Actinomadura macrotermitis</name>
    <dbReference type="NCBI Taxonomy" id="2585200"/>
    <lineage>
        <taxon>Bacteria</taxon>
        <taxon>Bacillati</taxon>
        <taxon>Actinomycetota</taxon>
        <taxon>Actinomycetes</taxon>
        <taxon>Streptosporangiales</taxon>
        <taxon>Thermomonosporaceae</taxon>
        <taxon>Actinomadura</taxon>
    </lineage>
</organism>
<dbReference type="AlphaFoldDB" id="A0A7K0CAG5"/>
<dbReference type="RefSeq" id="WP_153541985.1">
    <property type="nucleotide sequence ID" value="NZ_WEGH01000007.1"/>
</dbReference>
<feature type="region of interest" description="Disordered" evidence="1">
    <location>
        <begin position="47"/>
        <end position="110"/>
    </location>
</feature>
<sequence>MKSTRGARGARPIWGRVAGYGGAGLLVVIAVAVLLMPLFDKDPVGGGPAAGAGPAQGTGPGTVPGQGGGVPTTPGNPVPQQNNGGRPYPGGRTPQQNQQGGNPNIGPQYPAPGGTALTWCPEGTAVYRAVQGGVDLLISVTASGLVRAEMTLGGREPEVRQATVKAGRPHTFRFQGISPALVQRVKITTVSIGAAMETCYARPAS</sequence>
<gene>
    <name evidence="3" type="ORF">ACRB68_78830</name>
</gene>
<protein>
    <submittedName>
        <fullName evidence="3">Uncharacterized protein</fullName>
    </submittedName>
</protein>
<feature type="transmembrane region" description="Helical" evidence="2">
    <location>
        <begin position="20"/>
        <end position="39"/>
    </location>
</feature>
<keyword evidence="2" id="KW-0812">Transmembrane</keyword>
<reference evidence="3 4" key="1">
    <citation type="submission" date="2019-10" db="EMBL/GenBank/DDBJ databases">
        <title>Actinomadura rubteroloni sp. nov. and Actinomadura macrotermitis sp. nov., isolated from the gut of fungus growing-termite Macrotermes natalensis.</title>
        <authorList>
            <person name="Benndorf R."/>
            <person name="Martin K."/>
            <person name="Kuefner M."/>
            <person name="De Beer W."/>
            <person name="Kaster A.-K."/>
            <person name="Vollmers J."/>
            <person name="Poulsen M."/>
            <person name="Beemelmanns C."/>
        </authorList>
    </citation>
    <scope>NUCLEOTIDE SEQUENCE [LARGE SCALE GENOMIC DNA]</scope>
    <source>
        <strain evidence="3 4">RB68</strain>
    </source>
</reference>
<evidence type="ECO:0000256" key="2">
    <source>
        <dbReference type="SAM" id="Phobius"/>
    </source>
</evidence>
<dbReference type="OrthoDB" id="3477965at2"/>
<accession>A0A7K0CAG5</accession>
<proteinExistence type="predicted"/>
<evidence type="ECO:0000256" key="1">
    <source>
        <dbReference type="SAM" id="MobiDB-lite"/>
    </source>
</evidence>
<evidence type="ECO:0000313" key="4">
    <source>
        <dbReference type="Proteomes" id="UP000487268"/>
    </source>
</evidence>
<dbReference type="Proteomes" id="UP000487268">
    <property type="component" value="Unassembled WGS sequence"/>
</dbReference>
<feature type="compositionally biased region" description="Low complexity" evidence="1">
    <location>
        <begin position="71"/>
        <end position="108"/>
    </location>
</feature>
<comment type="caution">
    <text evidence="3">The sequence shown here is derived from an EMBL/GenBank/DDBJ whole genome shotgun (WGS) entry which is preliminary data.</text>
</comment>
<dbReference type="EMBL" id="WEGH01000007">
    <property type="protein sequence ID" value="MQY09754.1"/>
    <property type="molecule type" value="Genomic_DNA"/>
</dbReference>
<keyword evidence="4" id="KW-1185">Reference proteome</keyword>